<dbReference type="InterPro" id="IPR023799">
    <property type="entry name" value="RbfA_dom_sf"/>
</dbReference>
<evidence type="ECO:0000256" key="2">
    <source>
        <dbReference type="HAMAP-Rule" id="MF_00003"/>
    </source>
</evidence>
<comment type="caution">
    <text evidence="3">The sequence shown here is derived from an EMBL/GenBank/DDBJ whole genome shotgun (WGS) entry which is preliminary data.</text>
</comment>
<name>A0A2S8STB6_9BACT</name>
<organism evidence="3 4">
    <name type="scientific">Abditibacterium utsteinense</name>
    <dbReference type="NCBI Taxonomy" id="1960156"/>
    <lineage>
        <taxon>Bacteria</taxon>
        <taxon>Pseudomonadati</taxon>
        <taxon>Abditibacteriota</taxon>
        <taxon>Abditibacteriia</taxon>
        <taxon>Abditibacteriales</taxon>
        <taxon>Abditibacteriaceae</taxon>
        <taxon>Abditibacterium</taxon>
    </lineage>
</organism>
<accession>A0A2S8STB6</accession>
<sequence>MATTFRADRAAEAIRMSISKALREDINDPTLQEVTITKVEVTHDLSYARLYFTVMGDDQIVARNEALAGFTRAMPFLRSRVGEEVPLRSVPELGFKYDKGIENAMRLEEIFAELPELRKD</sequence>
<dbReference type="EMBL" id="NIGF01000007">
    <property type="protein sequence ID" value="PQV64041.1"/>
    <property type="molecule type" value="Genomic_DNA"/>
</dbReference>
<dbReference type="NCBIfam" id="TIGR00082">
    <property type="entry name" value="rbfA"/>
    <property type="match status" value="1"/>
</dbReference>
<dbReference type="AlphaFoldDB" id="A0A2S8STB6"/>
<comment type="subcellular location">
    <subcellularLocation>
        <location evidence="2">Cytoplasm</location>
    </subcellularLocation>
</comment>
<protein>
    <recommendedName>
        <fullName evidence="2">Ribosome-binding factor A</fullName>
    </recommendedName>
</protein>
<evidence type="ECO:0000313" key="3">
    <source>
        <dbReference type="EMBL" id="PQV64041.1"/>
    </source>
</evidence>
<dbReference type="HAMAP" id="MF_00003">
    <property type="entry name" value="RbfA"/>
    <property type="match status" value="1"/>
</dbReference>
<evidence type="ECO:0000256" key="1">
    <source>
        <dbReference type="ARBA" id="ARBA00022517"/>
    </source>
</evidence>
<dbReference type="GO" id="GO:0043024">
    <property type="term" value="F:ribosomal small subunit binding"/>
    <property type="evidence" value="ECO:0007669"/>
    <property type="project" value="TreeGrafter"/>
</dbReference>
<dbReference type="OrthoDB" id="307788at2"/>
<comment type="subunit">
    <text evidence="2">Monomer. Binds 30S ribosomal subunits, but not 50S ribosomal subunits or 70S ribosomes.</text>
</comment>
<reference evidence="3 4" key="1">
    <citation type="journal article" date="2018" name="Syst. Appl. Microbiol.">
        <title>Abditibacterium utsteinense sp. nov., the first cultivated member of candidate phylum FBP, isolated from ice-free Antarctic soil samples.</title>
        <authorList>
            <person name="Tahon G."/>
            <person name="Tytgat B."/>
            <person name="Lebbe L."/>
            <person name="Carlier A."/>
            <person name="Willems A."/>
        </authorList>
    </citation>
    <scope>NUCLEOTIDE SEQUENCE [LARGE SCALE GENOMIC DNA]</scope>
    <source>
        <strain evidence="3 4">LMG 29911</strain>
    </source>
</reference>
<comment type="similarity">
    <text evidence="2">Belongs to the RbfA family.</text>
</comment>
<dbReference type="PANTHER" id="PTHR33515:SF1">
    <property type="entry name" value="RIBOSOME-BINDING FACTOR A, CHLOROPLASTIC-RELATED"/>
    <property type="match status" value="1"/>
</dbReference>
<dbReference type="Pfam" id="PF02033">
    <property type="entry name" value="RBFA"/>
    <property type="match status" value="1"/>
</dbReference>
<keyword evidence="1 2" id="KW-0690">Ribosome biogenesis</keyword>
<gene>
    <name evidence="2" type="primary">rbfA</name>
    <name evidence="3" type="ORF">B1R32_10766</name>
</gene>
<dbReference type="SUPFAM" id="SSF89919">
    <property type="entry name" value="Ribosome-binding factor A, RbfA"/>
    <property type="match status" value="1"/>
</dbReference>
<dbReference type="InParanoid" id="A0A2S8STB6"/>
<comment type="function">
    <text evidence="2">One of several proteins that assist in the late maturation steps of the functional core of the 30S ribosomal subunit. Associates with free 30S ribosomal subunits (but not with 30S subunits that are part of 70S ribosomes or polysomes). Required for efficient processing of 16S rRNA. May interact with the 5'-terminal helix region of 16S rRNA.</text>
</comment>
<dbReference type="FunCoup" id="A0A2S8STB6">
    <property type="interactions" value="393"/>
</dbReference>
<dbReference type="Gene3D" id="3.30.300.20">
    <property type="match status" value="1"/>
</dbReference>
<dbReference type="InterPro" id="IPR015946">
    <property type="entry name" value="KH_dom-like_a/b"/>
</dbReference>
<dbReference type="InterPro" id="IPR020053">
    <property type="entry name" value="Ribosome-bd_factorA_CS"/>
</dbReference>
<evidence type="ECO:0000313" key="4">
    <source>
        <dbReference type="Proteomes" id="UP000237684"/>
    </source>
</evidence>
<dbReference type="RefSeq" id="WP_105483514.1">
    <property type="nucleotide sequence ID" value="NZ_NIGF01000007.1"/>
</dbReference>
<dbReference type="Proteomes" id="UP000237684">
    <property type="component" value="Unassembled WGS sequence"/>
</dbReference>
<dbReference type="PROSITE" id="PS01319">
    <property type="entry name" value="RBFA"/>
    <property type="match status" value="1"/>
</dbReference>
<dbReference type="PANTHER" id="PTHR33515">
    <property type="entry name" value="RIBOSOME-BINDING FACTOR A, CHLOROPLASTIC-RELATED"/>
    <property type="match status" value="1"/>
</dbReference>
<keyword evidence="2" id="KW-0963">Cytoplasm</keyword>
<dbReference type="InterPro" id="IPR000238">
    <property type="entry name" value="RbfA"/>
</dbReference>
<dbReference type="GO" id="GO:0005829">
    <property type="term" value="C:cytosol"/>
    <property type="evidence" value="ECO:0007669"/>
    <property type="project" value="TreeGrafter"/>
</dbReference>
<dbReference type="GO" id="GO:0030490">
    <property type="term" value="P:maturation of SSU-rRNA"/>
    <property type="evidence" value="ECO:0007669"/>
    <property type="project" value="UniProtKB-UniRule"/>
</dbReference>
<keyword evidence="4" id="KW-1185">Reference proteome</keyword>
<proteinExistence type="inferred from homology"/>